<dbReference type="AlphaFoldDB" id="A0AAV9XD54"/>
<dbReference type="GO" id="GO:0005935">
    <property type="term" value="C:cellular bud neck"/>
    <property type="evidence" value="ECO:0007669"/>
    <property type="project" value="TreeGrafter"/>
</dbReference>
<dbReference type="Proteomes" id="UP001365542">
    <property type="component" value="Unassembled WGS sequence"/>
</dbReference>
<dbReference type="PANTHER" id="PTHR40018">
    <property type="entry name" value="[PSI+] INDUCTION PROTEIN 2"/>
    <property type="match status" value="1"/>
</dbReference>
<evidence type="ECO:0008006" key="5">
    <source>
        <dbReference type="Google" id="ProtNLM"/>
    </source>
</evidence>
<feature type="compositionally biased region" description="Polar residues" evidence="1">
    <location>
        <begin position="318"/>
        <end position="328"/>
    </location>
</feature>
<evidence type="ECO:0000313" key="3">
    <source>
        <dbReference type="EMBL" id="KAK6539606.1"/>
    </source>
</evidence>
<feature type="compositionally biased region" description="Polar residues" evidence="1">
    <location>
        <begin position="203"/>
        <end position="224"/>
    </location>
</feature>
<dbReference type="EMBL" id="JAVHJO010000006">
    <property type="protein sequence ID" value="KAK6539606.1"/>
    <property type="molecule type" value="Genomic_DNA"/>
</dbReference>
<keyword evidence="2" id="KW-1133">Transmembrane helix</keyword>
<feature type="region of interest" description="Disordered" evidence="1">
    <location>
        <begin position="364"/>
        <end position="407"/>
    </location>
</feature>
<dbReference type="GO" id="GO:0005886">
    <property type="term" value="C:plasma membrane"/>
    <property type="evidence" value="ECO:0007669"/>
    <property type="project" value="TreeGrafter"/>
</dbReference>
<keyword evidence="4" id="KW-1185">Reference proteome</keyword>
<organism evidence="3 4">
    <name type="scientific">Orbilia ellipsospora</name>
    <dbReference type="NCBI Taxonomy" id="2528407"/>
    <lineage>
        <taxon>Eukaryota</taxon>
        <taxon>Fungi</taxon>
        <taxon>Dikarya</taxon>
        <taxon>Ascomycota</taxon>
        <taxon>Pezizomycotina</taxon>
        <taxon>Orbiliomycetes</taxon>
        <taxon>Orbiliales</taxon>
        <taxon>Orbiliaceae</taxon>
        <taxon>Orbilia</taxon>
    </lineage>
</organism>
<feature type="compositionally biased region" description="Low complexity" evidence="1">
    <location>
        <begin position="186"/>
        <end position="201"/>
    </location>
</feature>
<feature type="compositionally biased region" description="Low complexity" evidence="1">
    <location>
        <begin position="373"/>
        <end position="388"/>
    </location>
</feature>
<protein>
    <recommendedName>
        <fullName evidence="5">Fibroin-3 related protein</fullName>
    </recommendedName>
</protein>
<evidence type="ECO:0000313" key="4">
    <source>
        <dbReference type="Proteomes" id="UP001365542"/>
    </source>
</evidence>
<evidence type="ECO:0000256" key="2">
    <source>
        <dbReference type="SAM" id="Phobius"/>
    </source>
</evidence>
<dbReference type="InterPro" id="IPR037504">
    <property type="entry name" value="PSI_induc_2"/>
</dbReference>
<keyword evidence="2" id="KW-0812">Transmembrane</keyword>
<accession>A0AAV9XD54</accession>
<reference evidence="3 4" key="1">
    <citation type="submission" date="2019-10" db="EMBL/GenBank/DDBJ databases">
        <authorList>
            <person name="Palmer J.M."/>
        </authorList>
    </citation>
    <scope>NUCLEOTIDE SEQUENCE [LARGE SCALE GENOMIC DNA]</scope>
    <source>
        <strain evidence="3 4">TWF694</strain>
    </source>
</reference>
<evidence type="ECO:0000256" key="1">
    <source>
        <dbReference type="SAM" id="MobiDB-lite"/>
    </source>
</evidence>
<feature type="transmembrane region" description="Helical" evidence="2">
    <location>
        <begin position="39"/>
        <end position="60"/>
    </location>
</feature>
<feature type="region of interest" description="Disordered" evidence="1">
    <location>
        <begin position="146"/>
        <end position="224"/>
    </location>
</feature>
<sequence>MAVLEIQPMAVSLGRRSIQDDLSAIKSWDGCMSKAWCKYPVIAGCVVGGLVLISMAWCCYRCCCRRRRKAARSKSTFFSDPVPAYMSNGQPSGGYAPHGPQFAYFESGTTAGKNADDLPVMPSWNNAKSEKVEDTTVKVEDIELGEVDHDHGRKQQSSPPPQKPKPVFNSPSSPPRLPLGGDRYRGNNNFGPSNNLNPFGPQRMNSPFGNPNNRIVPPSRTQSPYPESNIMPSATIPPPSQGLDFDFSPHINAHNQGPYANADVYTPEPTYQQNVAPQFSGVVTPQPNFTRKTSPPPAAYQQPSYTGTTVAEGYAPPQLQQPAHNLPTSNTGFVAQMDDDFGHSPVHLTDPHLNNGPVGPQQNHFNHNEFDHGGYNNYNTNNQTAPAPGYQGQNAGYERPQQGWPTF</sequence>
<keyword evidence="2" id="KW-0472">Membrane</keyword>
<gene>
    <name evidence="3" type="ORF">TWF694_009815</name>
</gene>
<comment type="caution">
    <text evidence="3">The sequence shown here is derived from an EMBL/GenBank/DDBJ whole genome shotgun (WGS) entry which is preliminary data.</text>
</comment>
<dbReference type="PANTHER" id="PTHR40018:SF1">
    <property type="entry name" value="[PSI+] INDUCTION PROTEIN 2"/>
    <property type="match status" value="1"/>
</dbReference>
<feature type="region of interest" description="Disordered" evidence="1">
    <location>
        <begin position="288"/>
        <end position="328"/>
    </location>
</feature>
<name>A0AAV9XD54_9PEZI</name>
<proteinExistence type="predicted"/>